<reference evidence="1 2" key="1">
    <citation type="submission" date="2016-08" db="EMBL/GenBank/DDBJ databases">
        <title>Genome sequence of Clavibacter michiganensis subsp. michiganensis strain CASJ007.</title>
        <authorList>
            <person name="Thapa S.P."/>
            <person name="Coaker G."/>
        </authorList>
    </citation>
    <scope>NUCLEOTIDE SEQUENCE [LARGE SCALE GENOMIC DNA]</scope>
    <source>
        <strain evidence="1">CASJ007</strain>
    </source>
</reference>
<dbReference type="RefSeq" id="WP_086507610.1">
    <property type="nucleotide sequence ID" value="NZ_CP047054.1"/>
</dbReference>
<sequence length="60" mass="6138">MATTVIAWILTVAGALVTLDALAAIVVARRAGRRIARRTWTQLAVGAAGLALGVPLLVTS</sequence>
<name>A0A1Y3FCR7_CLAMM</name>
<gene>
    <name evidence="1" type="ORF">CMMCAS07_01640</name>
</gene>
<evidence type="ECO:0000313" key="2">
    <source>
        <dbReference type="Proteomes" id="UP000195062"/>
    </source>
</evidence>
<comment type="caution">
    <text evidence="1">The sequence shown here is derived from an EMBL/GenBank/DDBJ whole genome shotgun (WGS) entry which is preliminary data.</text>
</comment>
<evidence type="ECO:0000313" key="1">
    <source>
        <dbReference type="EMBL" id="OUE03621.1"/>
    </source>
</evidence>
<organism evidence="1 2">
    <name type="scientific">Clavibacter michiganensis subsp. michiganensis</name>
    <dbReference type="NCBI Taxonomy" id="33013"/>
    <lineage>
        <taxon>Bacteria</taxon>
        <taxon>Bacillati</taxon>
        <taxon>Actinomycetota</taxon>
        <taxon>Actinomycetes</taxon>
        <taxon>Micrococcales</taxon>
        <taxon>Microbacteriaceae</taxon>
        <taxon>Clavibacter</taxon>
    </lineage>
</organism>
<accession>A0A1Y3FCR7</accession>
<dbReference type="Proteomes" id="UP000195062">
    <property type="component" value="Unassembled WGS sequence"/>
</dbReference>
<keyword evidence="2" id="KW-1185">Reference proteome</keyword>
<dbReference type="AlphaFoldDB" id="A0A1Y3FCR7"/>
<protein>
    <submittedName>
        <fullName evidence="1">Uncharacterized protein</fullName>
    </submittedName>
</protein>
<proteinExistence type="predicted"/>
<dbReference type="EMBL" id="MDHH01000001">
    <property type="protein sequence ID" value="OUE03621.1"/>
    <property type="molecule type" value="Genomic_DNA"/>
</dbReference>